<feature type="region of interest" description="Disordered" evidence="1">
    <location>
        <begin position="609"/>
        <end position="657"/>
    </location>
</feature>
<accession>A0A9W8YID7</accession>
<evidence type="ECO:0000256" key="1">
    <source>
        <dbReference type="SAM" id="MobiDB-lite"/>
    </source>
</evidence>
<dbReference type="GO" id="GO:0006384">
    <property type="term" value="P:transcription initiation at RNA polymerase III promoter"/>
    <property type="evidence" value="ECO:0007669"/>
    <property type="project" value="InterPro"/>
</dbReference>
<dbReference type="OrthoDB" id="192611at2759"/>
<proteinExistence type="predicted"/>
<dbReference type="PANTHER" id="PTHR15496">
    <property type="entry name" value="GENERAL TRANSCRIPTION FACTOR 3C POLYPEPTIDE 4 FAMILY"/>
    <property type="match status" value="1"/>
</dbReference>
<feature type="compositionally biased region" description="Acidic residues" evidence="1">
    <location>
        <begin position="634"/>
        <end position="653"/>
    </location>
</feature>
<evidence type="ECO:0000259" key="2">
    <source>
        <dbReference type="Pfam" id="PF12657"/>
    </source>
</evidence>
<keyword evidence="5" id="KW-1185">Reference proteome</keyword>
<evidence type="ECO:0008006" key="6">
    <source>
        <dbReference type="Google" id="ProtNLM"/>
    </source>
</evidence>
<dbReference type="EMBL" id="JAPEVB010000007">
    <property type="protein sequence ID" value="KAJ4385712.1"/>
    <property type="molecule type" value="Genomic_DNA"/>
</dbReference>
<evidence type="ECO:0000313" key="4">
    <source>
        <dbReference type="EMBL" id="KAJ4385712.1"/>
    </source>
</evidence>
<dbReference type="InterPro" id="IPR024761">
    <property type="entry name" value="TFIIIC_delta_N"/>
</dbReference>
<dbReference type="Pfam" id="PF12657">
    <property type="entry name" value="TFIIIC_delta"/>
    <property type="match status" value="1"/>
</dbReference>
<organism evidence="4 5">
    <name type="scientific">Gnomoniopsis smithogilvyi</name>
    <dbReference type="NCBI Taxonomy" id="1191159"/>
    <lineage>
        <taxon>Eukaryota</taxon>
        <taxon>Fungi</taxon>
        <taxon>Dikarya</taxon>
        <taxon>Ascomycota</taxon>
        <taxon>Pezizomycotina</taxon>
        <taxon>Sordariomycetes</taxon>
        <taxon>Sordariomycetidae</taxon>
        <taxon>Diaporthales</taxon>
        <taxon>Gnomoniaceae</taxon>
        <taxon>Gnomoniopsis</taxon>
    </lineage>
</organism>
<dbReference type="GO" id="GO:0000127">
    <property type="term" value="C:transcription factor TFIIIC complex"/>
    <property type="evidence" value="ECO:0007669"/>
    <property type="project" value="InterPro"/>
</dbReference>
<evidence type="ECO:0000259" key="3">
    <source>
        <dbReference type="Pfam" id="PF12660"/>
    </source>
</evidence>
<dbReference type="InterPro" id="IPR044230">
    <property type="entry name" value="GTF3C4"/>
</dbReference>
<dbReference type="Proteomes" id="UP001140453">
    <property type="component" value="Unassembled WGS sequence"/>
</dbReference>
<name>A0A9W8YID7_9PEZI</name>
<evidence type="ECO:0000313" key="5">
    <source>
        <dbReference type="Proteomes" id="UP001140453"/>
    </source>
</evidence>
<feature type="region of interest" description="Disordered" evidence="1">
    <location>
        <begin position="65"/>
        <end position="147"/>
    </location>
</feature>
<reference evidence="4" key="1">
    <citation type="submission" date="2022-10" db="EMBL/GenBank/DDBJ databases">
        <title>Tapping the CABI collections for fungal endophytes: first genome assemblies for Collariella, Neodidymelliopsis, Ascochyta clinopodiicola, Didymella pomorum, Didymosphaeria variabile, Neocosmospora piperis and Neocucurbitaria cava.</title>
        <authorList>
            <person name="Hill R."/>
        </authorList>
    </citation>
    <scope>NUCLEOTIDE SEQUENCE</scope>
    <source>
        <strain evidence="4">IMI 355082</strain>
    </source>
</reference>
<sequence length="912" mass="98432">MKNSKVLPLHSIDLKRRPHNHRALAWSSDAELAVAADDSVTIYLPTFPSLDPAQPFPLDDDAISERTAQQPSSAPPAEDEDGMGILPANLLANDEGDDDLGSGDEEDEEDEGDDDGDEDGDEGNGSVLMGTQGLEQPQAQAQDRRQYSEETARVLWVSHPALHPELNLHVWEAAGKAMPLIRSAVGEINDEGGLFGDRARVAPPVEGEDQMTGNWEESLAQEVNSHPGAGTGVIGGAGSSLNHVVAVEWSPSGLGRNLRPVLAVLTGCGSLVVYGEGGPLPFGSNAKPSRIMDRGKSLVRNLQSWLVLWAVGENFVVPGQEEFGYGEFVKSFAWCQEIGTGRALLSYMNDLKEVVVLCIGTTFQKTEEGLEEAIWNVQEIARMETGGPHGQVDPCDPDFVPSGSSYCVQWSSWIKGETTWSCLLSYMDMNYVGFKKITINAPTWSPREAPNIVCEATDWDGRCVHLATDAFLEFEDTIWDINGNLICRGIIATPLLAEPFEVNLTTPTGPKPPHSTAKCNTTLPPKAIHNPITGLIIHPIPLETTASPLTPLYTAVRLSATATTPQWIESNYQHPESPPQWFNAIQSFINQHVPLGQAGRVGDLTAEAEEDGEDGIVRGPDENEEYNNKPAAADGDDEEEEEDEDDADPDADFDPWANEGPDVYPYNMRLWGIARSPGGGTTAVLATPLLTQRPMRDAWGAHRSRVLFGWQTRVGETDAAASEETTTHSSTGPGVVSSAVNLTTEARLWEWMYGSGPGIAGLTPRLEPDRLELARRAGTAAPHAQDEAAAMARRASRVRDICRPFVAAQRCEICGEGSESAITPIGGQDGSRVLDAVCAQGHRVAVCGVTGLAIMAPRISRACGVCQSRIIGWNYLLERILRPAGLGEDVVAFVRGEMGKDICSRCGGKYLD</sequence>
<dbReference type="Pfam" id="PF12660">
    <property type="entry name" value="zf-TFIIIC"/>
    <property type="match status" value="1"/>
</dbReference>
<feature type="compositionally biased region" description="Acidic residues" evidence="1">
    <location>
        <begin position="94"/>
        <end position="122"/>
    </location>
</feature>
<feature type="domain" description="Transcription factor IIIC 90kDa subunit N-terminal" evidence="2">
    <location>
        <begin position="235"/>
        <end position="687"/>
    </location>
</feature>
<dbReference type="GO" id="GO:0004402">
    <property type="term" value="F:histone acetyltransferase activity"/>
    <property type="evidence" value="ECO:0007669"/>
    <property type="project" value="InterPro"/>
</dbReference>
<gene>
    <name evidence="4" type="ORF">N0V93_010141</name>
</gene>
<dbReference type="AlphaFoldDB" id="A0A9W8YID7"/>
<dbReference type="InterPro" id="IPR024764">
    <property type="entry name" value="TFIIIC_Znf"/>
</dbReference>
<feature type="domain" description="Transcription factor IIIC putative zinc-finger" evidence="3">
    <location>
        <begin position="833"/>
        <end position="875"/>
    </location>
</feature>
<protein>
    <recommendedName>
        <fullName evidence="6">Transcription factor IIIC subunit delta N-term-domain-containing protein</fullName>
    </recommendedName>
</protein>
<comment type="caution">
    <text evidence="4">The sequence shown here is derived from an EMBL/GenBank/DDBJ whole genome shotgun (WGS) entry which is preliminary data.</text>
</comment>
<dbReference type="PANTHER" id="PTHR15496:SF2">
    <property type="entry name" value="GENERAL TRANSCRIPTION FACTOR 3C POLYPEPTIDE 4"/>
    <property type="match status" value="1"/>
</dbReference>